<protein>
    <submittedName>
        <fullName evidence="1">Uncharacterized protein</fullName>
    </submittedName>
</protein>
<accession>L0A1P3</accession>
<dbReference type="AlphaFoldDB" id="L0A1P3"/>
<keyword evidence="2" id="KW-1185">Reference proteome</keyword>
<sequence length="64" mass="7501">MTVMPNYQIWYREKPDAGWKCLHHPENEGGSVVNLPSHEEAERWRLLTQERLPLGEVEIRETSG</sequence>
<dbReference type="KEGG" id="dpd:Deipe_2270"/>
<evidence type="ECO:0000313" key="2">
    <source>
        <dbReference type="Proteomes" id="UP000010467"/>
    </source>
</evidence>
<dbReference type="Proteomes" id="UP000010467">
    <property type="component" value="Chromosome"/>
</dbReference>
<organism evidence="1 2">
    <name type="scientific">Deinococcus peraridilitoris (strain DSM 19664 / LMG 22246 / CIP 109416 / KR-200)</name>
    <dbReference type="NCBI Taxonomy" id="937777"/>
    <lineage>
        <taxon>Bacteria</taxon>
        <taxon>Thermotogati</taxon>
        <taxon>Deinococcota</taxon>
        <taxon>Deinococci</taxon>
        <taxon>Deinococcales</taxon>
        <taxon>Deinococcaceae</taxon>
        <taxon>Deinococcus</taxon>
    </lineage>
</organism>
<evidence type="ECO:0000313" key="1">
    <source>
        <dbReference type="EMBL" id="AFZ67751.1"/>
    </source>
</evidence>
<name>L0A1P3_DEIPD</name>
<dbReference type="EMBL" id="CP003382">
    <property type="protein sequence ID" value="AFZ67751.1"/>
    <property type="molecule type" value="Genomic_DNA"/>
</dbReference>
<reference evidence="2" key="1">
    <citation type="submission" date="2012-03" db="EMBL/GenBank/DDBJ databases">
        <title>Complete sequence of chromosome of Deinococcus peraridilitoris DSM 19664.</title>
        <authorList>
            <person name="Lucas S."/>
            <person name="Copeland A."/>
            <person name="Lapidus A."/>
            <person name="Glavina del Rio T."/>
            <person name="Dalin E."/>
            <person name="Tice H."/>
            <person name="Bruce D."/>
            <person name="Goodwin L."/>
            <person name="Pitluck S."/>
            <person name="Peters L."/>
            <person name="Mikhailova N."/>
            <person name="Lu M."/>
            <person name="Kyrpides N."/>
            <person name="Mavromatis K."/>
            <person name="Ivanova N."/>
            <person name="Brettin T."/>
            <person name="Detter J.C."/>
            <person name="Han C."/>
            <person name="Larimer F."/>
            <person name="Land M."/>
            <person name="Hauser L."/>
            <person name="Markowitz V."/>
            <person name="Cheng J.-F."/>
            <person name="Hugenholtz P."/>
            <person name="Woyke T."/>
            <person name="Wu D."/>
            <person name="Pukall R."/>
            <person name="Steenblock K."/>
            <person name="Brambilla E."/>
            <person name="Klenk H.-P."/>
            <person name="Eisen J.A."/>
        </authorList>
    </citation>
    <scope>NUCLEOTIDE SEQUENCE [LARGE SCALE GENOMIC DNA]</scope>
    <source>
        <strain evidence="2">DSM 19664 / LMG 22246 / CIP 109416 / KR-200</strain>
    </source>
</reference>
<dbReference type="PATRIC" id="fig|937777.3.peg.2270"/>
<dbReference type="HOGENOM" id="CLU_2860287_0_0_0"/>
<proteinExistence type="predicted"/>
<gene>
    <name evidence="1" type="ordered locus">Deipe_2270</name>
</gene>